<dbReference type="Gene3D" id="3.30.1150.10">
    <property type="match status" value="1"/>
</dbReference>
<keyword evidence="8" id="KW-1133">Transmembrane helix</keyword>
<dbReference type="NCBIfam" id="TIGR01352">
    <property type="entry name" value="tonB_Cterm"/>
    <property type="match status" value="1"/>
</dbReference>
<evidence type="ECO:0000256" key="6">
    <source>
        <dbReference type="ARBA" id="ARBA00022692"/>
    </source>
</evidence>
<dbReference type="PANTHER" id="PTHR33446">
    <property type="entry name" value="PROTEIN TONB-RELATED"/>
    <property type="match status" value="1"/>
</dbReference>
<keyword evidence="10" id="KW-0732">Signal</keyword>
<evidence type="ECO:0000256" key="7">
    <source>
        <dbReference type="ARBA" id="ARBA00022927"/>
    </source>
</evidence>
<keyword evidence="6" id="KW-0812">Transmembrane</keyword>
<name>A0ABX0XDN2_9BACT</name>
<evidence type="ECO:0000256" key="2">
    <source>
        <dbReference type="ARBA" id="ARBA00006555"/>
    </source>
</evidence>
<keyword evidence="5" id="KW-0997">Cell inner membrane</keyword>
<feature type="domain" description="TonB C-terminal" evidence="11">
    <location>
        <begin position="55"/>
        <end position="145"/>
    </location>
</feature>
<dbReference type="PANTHER" id="PTHR33446:SF2">
    <property type="entry name" value="PROTEIN TONB"/>
    <property type="match status" value="1"/>
</dbReference>
<evidence type="ECO:0000256" key="10">
    <source>
        <dbReference type="SAM" id="SignalP"/>
    </source>
</evidence>
<protein>
    <submittedName>
        <fullName evidence="12">Protein TonB</fullName>
    </submittedName>
</protein>
<comment type="caution">
    <text evidence="12">The sequence shown here is derived from an EMBL/GenBank/DDBJ whole genome shotgun (WGS) entry which is preliminary data.</text>
</comment>
<evidence type="ECO:0000259" key="11">
    <source>
        <dbReference type="PROSITE" id="PS52015"/>
    </source>
</evidence>
<evidence type="ECO:0000256" key="8">
    <source>
        <dbReference type="ARBA" id="ARBA00022989"/>
    </source>
</evidence>
<comment type="similarity">
    <text evidence="2">Belongs to the TonB family.</text>
</comment>
<keyword evidence="13" id="KW-1185">Reference proteome</keyword>
<keyword evidence="4" id="KW-1003">Cell membrane</keyword>
<dbReference type="Proteomes" id="UP000770785">
    <property type="component" value="Unassembled WGS sequence"/>
</dbReference>
<sequence length="145" mass="15928">MIRLTTLFLFACFSFYVSAQEMAFQGDPSTDALLVAPAPAPAVYFADRMVPAFPAEEGNFADFIHQNLKYPELAQDYAVEGTVVVEVNVAKNGKVTYSRVAQSLFAPLDSAAIDLVRELPRFKPAARGGKAVAKKMMIPFKFSLR</sequence>
<gene>
    <name evidence="12" type="ORF">GGR27_002930</name>
</gene>
<keyword evidence="7" id="KW-0653">Protein transport</keyword>
<evidence type="ECO:0000256" key="4">
    <source>
        <dbReference type="ARBA" id="ARBA00022475"/>
    </source>
</evidence>
<evidence type="ECO:0000256" key="9">
    <source>
        <dbReference type="ARBA" id="ARBA00023136"/>
    </source>
</evidence>
<dbReference type="RefSeq" id="WP_168038508.1">
    <property type="nucleotide sequence ID" value="NZ_JAATJH010000005.1"/>
</dbReference>
<evidence type="ECO:0000256" key="3">
    <source>
        <dbReference type="ARBA" id="ARBA00022448"/>
    </source>
</evidence>
<reference evidence="12 13" key="1">
    <citation type="submission" date="2020-03" db="EMBL/GenBank/DDBJ databases">
        <title>Genomic Encyclopedia of Type Strains, Phase IV (KMG-IV): sequencing the most valuable type-strain genomes for metagenomic binning, comparative biology and taxonomic classification.</title>
        <authorList>
            <person name="Goeker M."/>
        </authorList>
    </citation>
    <scope>NUCLEOTIDE SEQUENCE [LARGE SCALE GENOMIC DNA]</scope>
    <source>
        <strain evidence="12 13">DSM 105096</strain>
    </source>
</reference>
<evidence type="ECO:0000256" key="5">
    <source>
        <dbReference type="ARBA" id="ARBA00022519"/>
    </source>
</evidence>
<accession>A0ABX0XDN2</accession>
<feature type="signal peptide" evidence="10">
    <location>
        <begin position="1"/>
        <end position="19"/>
    </location>
</feature>
<dbReference type="InterPro" id="IPR051045">
    <property type="entry name" value="TonB-dependent_transducer"/>
</dbReference>
<dbReference type="Pfam" id="PF03544">
    <property type="entry name" value="TonB_C"/>
    <property type="match status" value="1"/>
</dbReference>
<evidence type="ECO:0000313" key="13">
    <source>
        <dbReference type="Proteomes" id="UP000770785"/>
    </source>
</evidence>
<evidence type="ECO:0000256" key="1">
    <source>
        <dbReference type="ARBA" id="ARBA00004383"/>
    </source>
</evidence>
<dbReference type="InterPro" id="IPR006260">
    <property type="entry name" value="TonB/TolA_C"/>
</dbReference>
<keyword evidence="9" id="KW-0472">Membrane</keyword>
<organism evidence="12 13">
    <name type="scientific">Neolewinella antarctica</name>
    <dbReference type="NCBI Taxonomy" id="442734"/>
    <lineage>
        <taxon>Bacteria</taxon>
        <taxon>Pseudomonadati</taxon>
        <taxon>Bacteroidota</taxon>
        <taxon>Saprospiria</taxon>
        <taxon>Saprospirales</taxon>
        <taxon>Lewinellaceae</taxon>
        <taxon>Neolewinella</taxon>
    </lineage>
</organism>
<dbReference type="PROSITE" id="PS52015">
    <property type="entry name" value="TONB_CTD"/>
    <property type="match status" value="1"/>
</dbReference>
<feature type="chain" id="PRO_5046914992" evidence="10">
    <location>
        <begin position="20"/>
        <end position="145"/>
    </location>
</feature>
<keyword evidence="3" id="KW-0813">Transport</keyword>
<dbReference type="SUPFAM" id="SSF74653">
    <property type="entry name" value="TolA/TonB C-terminal domain"/>
    <property type="match status" value="1"/>
</dbReference>
<evidence type="ECO:0000313" key="12">
    <source>
        <dbReference type="EMBL" id="NJC27413.1"/>
    </source>
</evidence>
<proteinExistence type="inferred from homology"/>
<dbReference type="InterPro" id="IPR037682">
    <property type="entry name" value="TonB_C"/>
</dbReference>
<comment type="subcellular location">
    <subcellularLocation>
        <location evidence="1">Cell inner membrane</location>
        <topology evidence="1">Single-pass membrane protein</topology>
        <orientation evidence="1">Periplasmic side</orientation>
    </subcellularLocation>
</comment>
<dbReference type="EMBL" id="JAATJH010000005">
    <property type="protein sequence ID" value="NJC27413.1"/>
    <property type="molecule type" value="Genomic_DNA"/>
</dbReference>